<name>A0A4R7HWB0_9ACTN</name>
<comment type="caution">
    <text evidence="1">The sequence shown here is derived from an EMBL/GenBank/DDBJ whole genome shotgun (WGS) entry which is preliminary data.</text>
</comment>
<reference evidence="1 2" key="1">
    <citation type="submission" date="2019-03" db="EMBL/GenBank/DDBJ databases">
        <title>Sequencing the genomes of 1000 actinobacteria strains.</title>
        <authorList>
            <person name="Klenk H.-P."/>
        </authorList>
    </citation>
    <scope>NUCLEOTIDE SEQUENCE [LARGE SCALE GENOMIC DNA]</scope>
    <source>
        <strain evidence="1 2">DSM 18936</strain>
    </source>
</reference>
<evidence type="ECO:0000313" key="1">
    <source>
        <dbReference type="EMBL" id="TDT14779.1"/>
    </source>
</evidence>
<proteinExistence type="predicted"/>
<dbReference type="Proteomes" id="UP000294558">
    <property type="component" value="Unassembled WGS sequence"/>
</dbReference>
<dbReference type="EMBL" id="SOAU01000001">
    <property type="protein sequence ID" value="TDT14779.1"/>
    <property type="molecule type" value="Genomic_DNA"/>
</dbReference>
<dbReference type="RefSeq" id="WP_133867295.1">
    <property type="nucleotide sequence ID" value="NZ_SOAU01000001.1"/>
</dbReference>
<evidence type="ECO:0000313" key="2">
    <source>
        <dbReference type="Proteomes" id="UP000294558"/>
    </source>
</evidence>
<dbReference type="AlphaFoldDB" id="A0A4R7HWB0"/>
<keyword evidence="2" id="KW-1185">Reference proteome</keyword>
<accession>A0A4R7HWB0</accession>
<organism evidence="1 2">
    <name type="scientific">Ilumatobacter fluminis</name>
    <dbReference type="NCBI Taxonomy" id="467091"/>
    <lineage>
        <taxon>Bacteria</taxon>
        <taxon>Bacillati</taxon>
        <taxon>Actinomycetota</taxon>
        <taxon>Acidimicrobiia</taxon>
        <taxon>Acidimicrobiales</taxon>
        <taxon>Ilumatobacteraceae</taxon>
        <taxon>Ilumatobacter</taxon>
    </lineage>
</organism>
<sequence length="495" mass="55723">MNTAIRPLPMRSYHFDNLAHIERLEIVVNDPVFHLLAAQLPPIGTTTKPAATSTAGFLFVGVATVVYGGDDRATAELRAHWTSFIRILRNAGIPAPSQPLTAQHFRDFRDKFLVRKFGSVAAANDVLKAALRAAALGQARDLGLLHGHDWTVADSTNGWFDVPRERVLIADGTWFYEMYEKTPPDMNQRKKKRKNKRAGSKRQIRLTRSKVGVRRTTPDADYQGKAHGYSHAILSVRGDDRHRSIVLDLARCPKGHEMGVVTESLVRLRNRLPNEDMAFVYDGAMRGKHHKQLREELGLLTINEAPGHDGRAYRQYEGTQVPKSSTRLRDLAFTTSSGETCMQRVEVLAGQMFRTEASALRGRRQRQQPLDHVAVRRFESDGTYRWEVDVEFTCTTHHEVHRATIDPNATMGGIALAEQLCAVPPNHERFRALYGVRNFAESLNQYLKGTIMHTERARSTNGHRHELDLIFAMLTSNAIAWAEHGSSRYAALPGR</sequence>
<dbReference type="OrthoDB" id="3943503at2"/>
<gene>
    <name evidence="1" type="ORF">BDK89_0335</name>
</gene>
<protein>
    <submittedName>
        <fullName evidence="1">Uncharacterized protein</fullName>
    </submittedName>
</protein>